<keyword evidence="2" id="KW-1185">Reference proteome</keyword>
<organism evidence="2">
    <name type="scientific">Caenorhabditis brenneri</name>
    <name type="common">Nematode worm</name>
    <dbReference type="NCBI Taxonomy" id="135651"/>
    <lineage>
        <taxon>Eukaryota</taxon>
        <taxon>Metazoa</taxon>
        <taxon>Ecdysozoa</taxon>
        <taxon>Nematoda</taxon>
        <taxon>Chromadorea</taxon>
        <taxon>Rhabditida</taxon>
        <taxon>Rhabditina</taxon>
        <taxon>Rhabditomorpha</taxon>
        <taxon>Rhabditoidea</taxon>
        <taxon>Rhabditidae</taxon>
        <taxon>Peloderinae</taxon>
        <taxon>Caenorhabditis</taxon>
    </lineage>
</organism>
<evidence type="ECO:0000313" key="2">
    <source>
        <dbReference type="Proteomes" id="UP000008068"/>
    </source>
</evidence>
<dbReference type="EMBL" id="GL379802">
    <property type="protein sequence ID" value="EGT37459.1"/>
    <property type="molecule type" value="Genomic_DNA"/>
</dbReference>
<evidence type="ECO:0000313" key="1">
    <source>
        <dbReference type="EMBL" id="EGT37459.1"/>
    </source>
</evidence>
<gene>
    <name evidence="1" type="ORF">CAEBREN_24215</name>
</gene>
<reference evidence="2" key="1">
    <citation type="submission" date="2011-07" db="EMBL/GenBank/DDBJ databases">
        <authorList>
            <consortium name="Caenorhabditis brenneri Sequencing and Analysis Consortium"/>
            <person name="Wilson R.K."/>
        </authorList>
    </citation>
    <scope>NUCLEOTIDE SEQUENCE [LARGE SCALE GENOMIC DNA]</scope>
    <source>
        <strain evidence="2">PB2801</strain>
    </source>
</reference>
<dbReference type="Proteomes" id="UP000008068">
    <property type="component" value="Unassembled WGS sequence"/>
</dbReference>
<name>G0MMC2_CAEBE</name>
<dbReference type="AlphaFoldDB" id="G0MMC2"/>
<proteinExistence type="predicted"/>
<dbReference type="HOGENOM" id="CLU_1321913_0_0_1"/>
<accession>G0MMC2</accession>
<protein>
    <submittedName>
        <fullName evidence="1">Uncharacterized protein</fullName>
    </submittedName>
</protein>
<dbReference type="InParanoid" id="G0MMC2"/>
<sequence>MTELEKFLKKEVSEKNGYQIVDYINQYSLTTDWIDTDRSWRVTIRKCGSWSVQLEIEFSDVTEEEHIEFDYVIILNHKNSSAKNAIVFSGRGVIDEKSNPVSISNHKLSTFHRLQGVSFEDMYVKFAVEVIMFYDKDGIRNFMLEDQYDLPLEKVVDGYKLLVLAVDIRQRAPLFVKALDANELSEVTQNNFEKFIQILLGVHIQLES</sequence>